<feature type="chain" id="PRO_5034588370" evidence="2">
    <location>
        <begin position="21"/>
        <end position="118"/>
    </location>
</feature>
<sequence length="118" mass="12736">MQIGLAAVAFALSFIATVAAQTSATSAAFIIATVIPEAYTPQTKTQPKIVAAIVVSTVGGTLIIIAAVLFFVRRRMRRRAGNWKIPNTAAQGDMELGRRVDQLEGEVRTPEFTEFRAN</sequence>
<evidence type="ECO:0000256" key="1">
    <source>
        <dbReference type="SAM" id="Phobius"/>
    </source>
</evidence>
<proteinExistence type="predicted"/>
<dbReference type="EMBL" id="JACAZH010000015">
    <property type="protein sequence ID" value="KAF7349648.1"/>
    <property type="molecule type" value="Genomic_DNA"/>
</dbReference>
<dbReference type="Proteomes" id="UP000623467">
    <property type="component" value="Unassembled WGS sequence"/>
</dbReference>
<comment type="caution">
    <text evidence="3">The sequence shown here is derived from an EMBL/GenBank/DDBJ whole genome shotgun (WGS) entry which is preliminary data.</text>
</comment>
<keyword evidence="4" id="KW-1185">Reference proteome</keyword>
<evidence type="ECO:0000313" key="3">
    <source>
        <dbReference type="EMBL" id="KAF7349648.1"/>
    </source>
</evidence>
<evidence type="ECO:0000313" key="4">
    <source>
        <dbReference type="Proteomes" id="UP000623467"/>
    </source>
</evidence>
<reference evidence="3" key="1">
    <citation type="submission" date="2020-05" db="EMBL/GenBank/DDBJ databases">
        <title>Mycena genomes resolve the evolution of fungal bioluminescence.</title>
        <authorList>
            <person name="Tsai I.J."/>
        </authorList>
    </citation>
    <scope>NUCLEOTIDE SEQUENCE</scope>
    <source>
        <strain evidence="3">160909Yilan</strain>
    </source>
</reference>
<feature type="signal peptide" evidence="2">
    <location>
        <begin position="1"/>
        <end position="20"/>
    </location>
</feature>
<keyword evidence="1" id="KW-0812">Transmembrane</keyword>
<dbReference type="AlphaFoldDB" id="A0A8H7CW91"/>
<protein>
    <submittedName>
        <fullName evidence="3">Uncharacterized protein</fullName>
    </submittedName>
</protein>
<feature type="transmembrane region" description="Helical" evidence="1">
    <location>
        <begin position="49"/>
        <end position="72"/>
    </location>
</feature>
<name>A0A8H7CW91_9AGAR</name>
<evidence type="ECO:0000256" key="2">
    <source>
        <dbReference type="SAM" id="SignalP"/>
    </source>
</evidence>
<accession>A0A8H7CW91</accession>
<gene>
    <name evidence="3" type="ORF">MSAN_01691200</name>
</gene>
<keyword evidence="2" id="KW-0732">Signal</keyword>
<organism evidence="3 4">
    <name type="scientific">Mycena sanguinolenta</name>
    <dbReference type="NCBI Taxonomy" id="230812"/>
    <lineage>
        <taxon>Eukaryota</taxon>
        <taxon>Fungi</taxon>
        <taxon>Dikarya</taxon>
        <taxon>Basidiomycota</taxon>
        <taxon>Agaricomycotina</taxon>
        <taxon>Agaricomycetes</taxon>
        <taxon>Agaricomycetidae</taxon>
        <taxon>Agaricales</taxon>
        <taxon>Marasmiineae</taxon>
        <taxon>Mycenaceae</taxon>
        <taxon>Mycena</taxon>
    </lineage>
</organism>
<keyword evidence="1" id="KW-0472">Membrane</keyword>
<keyword evidence="1" id="KW-1133">Transmembrane helix</keyword>